<dbReference type="RefSeq" id="WP_184511455.1">
    <property type="nucleotide sequence ID" value="NZ_JACHVT010000015.1"/>
</dbReference>
<accession>A0A839Q5N3</accession>
<dbReference type="EMBL" id="JACHVT010000015">
    <property type="protein sequence ID" value="MBB2988512.1"/>
    <property type="molecule type" value="Genomic_DNA"/>
</dbReference>
<sequence length="202" mass="22311">MNFLLATVESTERLGALASVALFPEQRTLIPIEDLDPKMADFARSMILFAGAGIDATMKQLVRDCLRHAIDNSSSAAREFEKYVERLLRDGAAATAQVLCSPNPRDHLVERYAGDLTGGSFQSSQQISRAAASLGVDAPSKRKATFDRLFRERNFVAHELDLLDPEVHGMDRRVRSVEDAWVMAEDAYGATLDLIEVVGNRD</sequence>
<comment type="caution">
    <text evidence="1">The sequence shown here is derived from an EMBL/GenBank/DDBJ whole genome shotgun (WGS) entry which is preliminary data.</text>
</comment>
<proteinExistence type="predicted"/>
<evidence type="ECO:0008006" key="3">
    <source>
        <dbReference type="Google" id="ProtNLM"/>
    </source>
</evidence>
<evidence type="ECO:0000313" key="1">
    <source>
        <dbReference type="EMBL" id="MBB2988512.1"/>
    </source>
</evidence>
<dbReference type="Proteomes" id="UP000590811">
    <property type="component" value="Unassembled WGS sequence"/>
</dbReference>
<dbReference type="AlphaFoldDB" id="A0A839Q5N3"/>
<reference evidence="1 2" key="1">
    <citation type="submission" date="2020-08" db="EMBL/GenBank/DDBJ databases">
        <title>Genomic Encyclopedia of Type Strains, Phase IV (KMG-V): Genome sequencing to study the core and pangenomes of soil and plant-associated prokaryotes.</title>
        <authorList>
            <person name="Whitman W."/>
        </authorList>
    </citation>
    <scope>NUCLEOTIDE SEQUENCE [LARGE SCALE GENOMIC DNA]</scope>
    <source>
        <strain evidence="1 2">B3ACCR2</strain>
    </source>
</reference>
<protein>
    <recommendedName>
        <fullName evidence="3">RiboL-PSP-HEPN domain-containing protein</fullName>
    </recommendedName>
</protein>
<evidence type="ECO:0000313" key="2">
    <source>
        <dbReference type="Proteomes" id="UP000590811"/>
    </source>
</evidence>
<name>A0A839Q5N3_9MICO</name>
<organism evidence="1 2">
    <name type="scientific">Terracoccus luteus</name>
    <dbReference type="NCBI Taxonomy" id="53356"/>
    <lineage>
        <taxon>Bacteria</taxon>
        <taxon>Bacillati</taxon>
        <taxon>Actinomycetota</taxon>
        <taxon>Actinomycetes</taxon>
        <taxon>Micrococcales</taxon>
        <taxon>Intrasporangiaceae</taxon>
        <taxon>Terracoccus</taxon>
    </lineage>
</organism>
<gene>
    <name evidence="1" type="ORF">FHW14_003707</name>
</gene>